<keyword evidence="1" id="KW-0472">Membrane</keyword>
<evidence type="ECO:0000313" key="4">
    <source>
        <dbReference type="Proteomes" id="UP001500194"/>
    </source>
</evidence>
<evidence type="ECO:0000256" key="1">
    <source>
        <dbReference type="SAM" id="Phobius"/>
    </source>
</evidence>
<keyword evidence="1" id="KW-0812">Transmembrane</keyword>
<dbReference type="Proteomes" id="UP001500194">
    <property type="component" value="Unassembled WGS sequence"/>
</dbReference>
<evidence type="ECO:0000313" key="3">
    <source>
        <dbReference type="EMBL" id="GAA0645846.1"/>
    </source>
</evidence>
<dbReference type="InterPro" id="IPR058581">
    <property type="entry name" value="TM_HPP"/>
</dbReference>
<keyword evidence="1" id="KW-1133">Transmembrane helix</keyword>
<proteinExistence type="predicted"/>
<feature type="transmembrane region" description="Helical" evidence="1">
    <location>
        <begin position="86"/>
        <end position="104"/>
    </location>
</feature>
<name>A0AAV3SYN6_9EURY</name>
<protein>
    <recommendedName>
        <fullName evidence="2">HPP transmembrane region domain-containing protein</fullName>
    </recommendedName>
</protein>
<keyword evidence="4" id="KW-1185">Reference proteome</keyword>
<accession>A0AAV3SYN6</accession>
<reference evidence="3 4" key="1">
    <citation type="journal article" date="2019" name="Int. J. Syst. Evol. Microbiol.">
        <title>The Global Catalogue of Microorganisms (GCM) 10K type strain sequencing project: providing services to taxonomists for standard genome sequencing and annotation.</title>
        <authorList>
            <consortium name="The Broad Institute Genomics Platform"/>
            <consortium name="The Broad Institute Genome Sequencing Center for Infectious Disease"/>
            <person name="Wu L."/>
            <person name="Ma J."/>
        </authorList>
    </citation>
    <scope>NUCLEOTIDE SEQUENCE [LARGE SCALE GENOMIC DNA]</scope>
    <source>
        <strain evidence="3 4">JCM 16327</strain>
    </source>
</reference>
<dbReference type="EMBL" id="BAAADU010000002">
    <property type="protein sequence ID" value="GAA0645846.1"/>
    <property type="molecule type" value="Genomic_DNA"/>
</dbReference>
<feature type="transmembrane region" description="Helical" evidence="1">
    <location>
        <begin position="116"/>
        <end position="142"/>
    </location>
</feature>
<comment type="caution">
    <text evidence="3">The sequence shown here is derived from an EMBL/GenBank/DDBJ whole genome shotgun (WGS) entry which is preliminary data.</text>
</comment>
<sequence length="154" mass="15454">MTGVRAAGLFCVLGALAWLSGEPFVFPSLGPTAFVLAFGGVERARRRVVGGHAVGAVAGFLAYTLLAGDAMLTAGFAPATIEGARLAASGTLSVALTAWGMLALDAVHPPACATTLIVSLGLLATPLEVAIIVASVAVLLGAHELASVYRKPET</sequence>
<dbReference type="AlphaFoldDB" id="A0AAV3SYN6"/>
<feature type="transmembrane region" description="Helical" evidence="1">
    <location>
        <begin position="53"/>
        <end position="74"/>
    </location>
</feature>
<gene>
    <name evidence="3" type="ORF">GCM10009019_05120</name>
</gene>
<dbReference type="Pfam" id="PF04982">
    <property type="entry name" value="TM_HPP"/>
    <property type="match status" value="1"/>
</dbReference>
<organism evidence="3 4">
    <name type="scientific">Salarchaeum japonicum</name>
    <dbReference type="NCBI Taxonomy" id="555573"/>
    <lineage>
        <taxon>Archaea</taxon>
        <taxon>Methanobacteriati</taxon>
        <taxon>Methanobacteriota</taxon>
        <taxon>Stenosarchaea group</taxon>
        <taxon>Halobacteria</taxon>
        <taxon>Halobacteriales</taxon>
        <taxon>Halobacteriaceae</taxon>
    </lineage>
</organism>
<feature type="domain" description="HPP transmembrane region" evidence="2">
    <location>
        <begin position="7"/>
        <end position="137"/>
    </location>
</feature>
<evidence type="ECO:0000259" key="2">
    <source>
        <dbReference type="Pfam" id="PF04982"/>
    </source>
</evidence>